<feature type="transmembrane region" description="Helical" evidence="1">
    <location>
        <begin position="274"/>
        <end position="297"/>
    </location>
</feature>
<sequence length="300" mass="31076">MAGAAVACWNVRFSFPHESARYLGGAALVSVAFIALYVFFVTIQAGQYADQLAYDGAQFGRRSVTPFTAELLDSVPTVSLVLGLIGTVAIALKRRNWRTLLVALGVAAAAVVSAQLLKYGVLQRPDLGVTGYAGNSFPSGHTTVAAASALVVFLVSGPRMRPVLAVGGTAFAVLAGVSTLANQWHRPSDVIASMLCVAFWGCVGGAVLAWPGLAWAGADAPVRRAAGGGTRRRASAVMRPLRWVLLPFAALAGLALAGTFLFDFGESADLLVAYIGGVASIVTSGLLLALCGIRLFARLP</sequence>
<comment type="caution">
    <text evidence="3">The sequence shown here is derived from an EMBL/GenBank/DDBJ whole genome shotgun (WGS) entry which is preliminary data.</text>
</comment>
<feature type="domain" description="Phosphatidic acid phosphatase type 2/haloperoxidase" evidence="2">
    <location>
        <begin position="99"/>
        <end position="205"/>
    </location>
</feature>
<protein>
    <submittedName>
        <fullName evidence="3">Membrane-associated phospholipid phosphatase</fullName>
    </submittedName>
</protein>
<organism evidence="3 4">
    <name type="scientific">Cryobacterium roopkundense</name>
    <dbReference type="NCBI Taxonomy" id="1001240"/>
    <lineage>
        <taxon>Bacteria</taxon>
        <taxon>Bacillati</taxon>
        <taxon>Actinomycetota</taxon>
        <taxon>Actinomycetes</taxon>
        <taxon>Micrococcales</taxon>
        <taxon>Microbacteriaceae</taxon>
        <taxon>Cryobacterium</taxon>
    </lineage>
</organism>
<feature type="transmembrane region" description="Helical" evidence="1">
    <location>
        <begin position="137"/>
        <end position="156"/>
    </location>
</feature>
<name>A0A7W9E3E8_9MICO</name>
<feature type="transmembrane region" description="Helical" evidence="1">
    <location>
        <begin position="241"/>
        <end position="262"/>
    </location>
</feature>
<proteinExistence type="predicted"/>
<keyword evidence="1" id="KW-1133">Transmembrane helix</keyword>
<dbReference type="InterPro" id="IPR000326">
    <property type="entry name" value="PAP2/HPO"/>
</dbReference>
<dbReference type="EMBL" id="JACHBQ010000001">
    <property type="protein sequence ID" value="MBB5639820.1"/>
    <property type="molecule type" value="Genomic_DNA"/>
</dbReference>
<dbReference type="RefSeq" id="WP_084141066.1">
    <property type="nucleotide sequence ID" value="NZ_JACHBQ010000001.1"/>
</dbReference>
<dbReference type="SUPFAM" id="SSF48317">
    <property type="entry name" value="Acid phosphatase/Vanadium-dependent haloperoxidase"/>
    <property type="match status" value="1"/>
</dbReference>
<evidence type="ECO:0000313" key="3">
    <source>
        <dbReference type="EMBL" id="MBB5639820.1"/>
    </source>
</evidence>
<dbReference type="SMART" id="SM00014">
    <property type="entry name" value="acidPPc"/>
    <property type="match status" value="1"/>
</dbReference>
<dbReference type="CDD" id="cd01610">
    <property type="entry name" value="PAP2_like"/>
    <property type="match status" value="1"/>
</dbReference>
<evidence type="ECO:0000256" key="1">
    <source>
        <dbReference type="SAM" id="Phobius"/>
    </source>
</evidence>
<reference evidence="3 4" key="1">
    <citation type="submission" date="2020-08" db="EMBL/GenBank/DDBJ databases">
        <title>Sequencing the genomes of 1000 actinobacteria strains.</title>
        <authorList>
            <person name="Klenk H.-P."/>
        </authorList>
    </citation>
    <scope>NUCLEOTIDE SEQUENCE [LARGE SCALE GENOMIC DNA]</scope>
    <source>
        <strain evidence="3 4">DSM 21065</strain>
    </source>
</reference>
<feature type="transmembrane region" description="Helical" evidence="1">
    <location>
        <begin position="99"/>
        <end position="117"/>
    </location>
</feature>
<dbReference type="AlphaFoldDB" id="A0A7W9E3E8"/>
<accession>A0A7W9E3E8</accession>
<feature type="transmembrane region" description="Helical" evidence="1">
    <location>
        <begin position="190"/>
        <end position="216"/>
    </location>
</feature>
<keyword evidence="1" id="KW-0812">Transmembrane</keyword>
<evidence type="ECO:0000313" key="4">
    <source>
        <dbReference type="Proteomes" id="UP000561726"/>
    </source>
</evidence>
<evidence type="ECO:0000259" key="2">
    <source>
        <dbReference type="SMART" id="SM00014"/>
    </source>
</evidence>
<feature type="transmembrane region" description="Helical" evidence="1">
    <location>
        <begin position="22"/>
        <end position="43"/>
    </location>
</feature>
<dbReference type="InterPro" id="IPR036938">
    <property type="entry name" value="PAP2/HPO_sf"/>
</dbReference>
<gene>
    <name evidence="3" type="ORF">BJ997_000368</name>
</gene>
<feature type="transmembrane region" description="Helical" evidence="1">
    <location>
        <begin position="163"/>
        <end position="184"/>
    </location>
</feature>
<dbReference type="Proteomes" id="UP000561726">
    <property type="component" value="Unassembled WGS sequence"/>
</dbReference>
<keyword evidence="1" id="KW-0472">Membrane</keyword>
<dbReference type="Pfam" id="PF01569">
    <property type="entry name" value="PAP2"/>
    <property type="match status" value="1"/>
</dbReference>
<feature type="transmembrane region" description="Helical" evidence="1">
    <location>
        <begin position="74"/>
        <end position="92"/>
    </location>
</feature>
<dbReference type="Gene3D" id="1.20.144.10">
    <property type="entry name" value="Phosphatidic acid phosphatase type 2/haloperoxidase"/>
    <property type="match status" value="1"/>
</dbReference>